<feature type="transmembrane region" description="Helical" evidence="7">
    <location>
        <begin position="261"/>
        <end position="281"/>
    </location>
</feature>
<feature type="transmembrane region" description="Helical" evidence="7">
    <location>
        <begin position="110"/>
        <end position="130"/>
    </location>
</feature>
<dbReference type="EMBL" id="OFSM01000022">
    <property type="protein sequence ID" value="SOY31197.1"/>
    <property type="molecule type" value="Genomic_DNA"/>
</dbReference>
<feature type="transmembrane region" description="Helical" evidence="7">
    <location>
        <begin position="142"/>
        <end position="163"/>
    </location>
</feature>
<dbReference type="PANTHER" id="PTHR43744">
    <property type="entry name" value="ABC TRANSPORTER PERMEASE PROTEIN MG189-RELATED-RELATED"/>
    <property type="match status" value="1"/>
</dbReference>
<dbReference type="SUPFAM" id="SSF161098">
    <property type="entry name" value="MetI-like"/>
    <property type="match status" value="1"/>
</dbReference>
<dbReference type="OrthoDB" id="157184at2"/>
<dbReference type="PANTHER" id="PTHR43744:SF9">
    <property type="entry name" value="POLYGALACTURONAN_RHAMNOGALACTURONAN TRANSPORT SYSTEM PERMEASE PROTEIN YTCP"/>
    <property type="match status" value="1"/>
</dbReference>
<dbReference type="Gene3D" id="1.10.3720.10">
    <property type="entry name" value="MetI-like"/>
    <property type="match status" value="1"/>
</dbReference>
<reference evidence="9 10" key="1">
    <citation type="submission" date="2018-01" db="EMBL/GenBank/DDBJ databases">
        <authorList>
            <person name="Gaut B.S."/>
            <person name="Morton B.R."/>
            <person name="Clegg M.T."/>
            <person name="Duvall M.R."/>
        </authorList>
    </citation>
    <scope>NUCLEOTIDE SEQUENCE [LARGE SCALE GENOMIC DNA]</scope>
    <source>
        <strain evidence="9">GP69</strain>
    </source>
</reference>
<keyword evidence="4 7" id="KW-0812">Transmembrane</keyword>
<accession>A0A2K4ZL35</accession>
<evidence type="ECO:0000256" key="6">
    <source>
        <dbReference type="ARBA" id="ARBA00023136"/>
    </source>
</evidence>
<keyword evidence="3" id="KW-1003">Cell membrane</keyword>
<dbReference type="GO" id="GO:0005886">
    <property type="term" value="C:plasma membrane"/>
    <property type="evidence" value="ECO:0007669"/>
    <property type="project" value="UniProtKB-SubCell"/>
</dbReference>
<keyword evidence="5 7" id="KW-1133">Transmembrane helix</keyword>
<name>A0A2K4ZL35_9FIRM</name>
<comment type="subcellular location">
    <subcellularLocation>
        <location evidence="1 7">Cell membrane</location>
        <topology evidence="1 7">Multi-pass membrane protein</topology>
    </subcellularLocation>
</comment>
<dbReference type="GO" id="GO:0055085">
    <property type="term" value="P:transmembrane transport"/>
    <property type="evidence" value="ECO:0007669"/>
    <property type="project" value="InterPro"/>
</dbReference>
<dbReference type="AlphaFoldDB" id="A0A2K4ZL35"/>
<dbReference type="Pfam" id="PF00528">
    <property type="entry name" value="BPD_transp_1"/>
    <property type="match status" value="1"/>
</dbReference>
<dbReference type="PROSITE" id="PS50928">
    <property type="entry name" value="ABC_TM1"/>
    <property type="match status" value="1"/>
</dbReference>
<evidence type="ECO:0000313" key="10">
    <source>
        <dbReference type="Proteomes" id="UP000236311"/>
    </source>
</evidence>
<dbReference type="RefSeq" id="WP_103241194.1">
    <property type="nucleotide sequence ID" value="NZ_JANJZD010000032.1"/>
</dbReference>
<evidence type="ECO:0000256" key="2">
    <source>
        <dbReference type="ARBA" id="ARBA00022448"/>
    </source>
</evidence>
<evidence type="ECO:0000256" key="7">
    <source>
        <dbReference type="RuleBase" id="RU363032"/>
    </source>
</evidence>
<evidence type="ECO:0000259" key="8">
    <source>
        <dbReference type="PROSITE" id="PS50928"/>
    </source>
</evidence>
<evidence type="ECO:0000256" key="4">
    <source>
        <dbReference type="ARBA" id="ARBA00022692"/>
    </source>
</evidence>
<gene>
    <name evidence="9" type="primary">araQ_20</name>
    <name evidence="9" type="ORF">AMURIS_03932</name>
</gene>
<dbReference type="Proteomes" id="UP000236311">
    <property type="component" value="Unassembled WGS sequence"/>
</dbReference>
<dbReference type="InterPro" id="IPR000515">
    <property type="entry name" value="MetI-like"/>
</dbReference>
<organism evidence="9 10">
    <name type="scientific">Acetatifactor muris</name>
    <dbReference type="NCBI Taxonomy" id="879566"/>
    <lineage>
        <taxon>Bacteria</taxon>
        <taxon>Bacillati</taxon>
        <taxon>Bacillota</taxon>
        <taxon>Clostridia</taxon>
        <taxon>Lachnospirales</taxon>
        <taxon>Lachnospiraceae</taxon>
        <taxon>Acetatifactor</taxon>
    </lineage>
</organism>
<dbReference type="InterPro" id="IPR035906">
    <property type="entry name" value="MetI-like_sf"/>
</dbReference>
<evidence type="ECO:0000256" key="3">
    <source>
        <dbReference type="ARBA" id="ARBA00022475"/>
    </source>
</evidence>
<feature type="domain" description="ABC transmembrane type-1" evidence="8">
    <location>
        <begin position="75"/>
        <end position="285"/>
    </location>
</feature>
<keyword evidence="6 7" id="KW-0472">Membrane</keyword>
<feature type="transmembrane region" description="Helical" evidence="7">
    <location>
        <begin position="184"/>
        <end position="209"/>
    </location>
</feature>
<evidence type="ECO:0000313" key="9">
    <source>
        <dbReference type="EMBL" id="SOY31197.1"/>
    </source>
</evidence>
<evidence type="ECO:0000256" key="1">
    <source>
        <dbReference type="ARBA" id="ARBA00004651"/>
    </source>
</evidence>
<keyword evidence="10" id="KW-1185">Reference proteome</keyword>
<protein>
    <submittedName>
        <fullName evidence="9">L-arabinose transport system permease protein AraQ</fullName>
    </submittedName>
</protein>
<proteinExistence type="inferred from homology"/>
<comment type="similarity">
    <text evidence="7">Belongs to the binding-protein-dependent transport system permease family.</text>
</comment>
<sequence>MKRKKITQDKVVYFINYIMLTALLVIVLYPLIYIISCSFSSGDALMSGKVKLFPVEPTLQSYQAVFKYQSIWTGYRNSILYAFVGTIVSMVLTLFAAYPLSRDDFRGKKIFTMIILFTMMFSGGLIPTYLLVKNLGLMDTMWAVVLPGAVSAYNIIVARTFFANTIPKELQEAAEMDGCSDFRFFTRIVIPLSTPIIAVLSLWVVVGLWNSYFGPMIYLNSQEKYPLQLVLRRILLLSQVNLNQSNIDPEMIRKNQYLSEMLKYGTIIISTLPLMIIYPFVQKYFVKGVMIGSVKG</sequence>
<evidence type="ECO:0000256" key="5">
    <source>
        <dbReference type="ARBA" id="ARBA00022989"/>
    </source>
</evidence>
<dbReference type="CDD" id="cd06261">
    <property type="entry name" value="TM_PBP2"/>
    <property type="match status" value="1"/>
</dbReference>
<feature type="transmembrane region" description="Helical" evidence="7">
    <location>
        <begin position="12"/>
        <end position="35"/>
    </location>
</feature>
<feature type="transmembrane region" description="Helical" evidence="7">
    <location>
        <begin position="79"/>
        <end position="98"/>
    </location>
</feature>
<keyword evidence="2 7" id="KW-0813">Transport</keyword>